<organism evidence="1 2">
    <name type="scientific">Irpex rosettiformis</name>
    <dbReference type="NCBI Taxonomy" id="378272"/>
    <lineage>
        <taxon>Eukaryota</taxon>
        <taxon>Fungi</taxon>
        <taxon>Dikarya</taxon>
        <taxon>Basidiomycota</taxon>
        <taxon>Agaricomycotina</taxon>
        <taxon>Agaricomycetes</taxon>
        <taxon>Polyporales</taxon>
        <taxon>Irpicaceae</taxon>
        <taxon>Irpex</taxon>
    </lineage>
</organism>
<accession>A0ACB8UD78</accession>
<comment type="caution">
    <text evidence="1">The sequence shown here is derived from an EMBL/GenBank/DDBJ whole genome shotgun (WGS) entry which is preliminary data.</text>
</comment>
<dbReference type="Proteomes" id="UP001055072">
    <property type="component" value="Unassembled WGS sequence"/>
</dbReference>
<name>A0ACB8UD78_9APHY</name>
<sequence length="525" mass="58646">MLPFVPRKVARTLRSQKIGASTSSSSASAQESKKPIPLVAPEARQDVPNTNLGAQSDPKGEPQAQWKGKGRERSGFAGTLQGEHYVALLRLAVSEHALWSDPDLRRNLEHSDDGFIPLTYLTDISPCFPSTPETVIVKALRTHGNDTFDVRLLMSSPSRAEWYGKAASAKSLSGGYEVRLKNWKETLERSRNGSRNEWESRTVYVENIPASHRSPVGIFYLISALIPSDPSTNLRVQSISLPKHHLDKPSDAPKCKGFALVTLLHDKDVALLLQRWPWKRTSKMPKEDQNPFVQEAAKSGLRSLSKSRWGTLNSEYLQYRQRILDDTAKHERSQAPLPAATDFLSVEEEVIDNAELVEEEAEPVSSVLDYNAPYPPGCLVHVRHVHPETNKTTLRKLFANASSEDNAGIDYVDFNKGMDTCYLRLATPKHTERLVTRFHNSPVIQTTGLDDTGSSQFTGGKAITVEIVEGTREELYWLKIPEKLRRQAVEKAILGDKLTNGTVLKRPALGDTIALDGHKPKRRRR</sequence>
<gene>
    <name evidence="1" type="ORF">BDY19DRAFT_884425</name>
</gene>
<proteinExistence type="predicted"/>
<evidence type="ECO:0000313" key="1">
    <source>
        <dbReference type="EMBL" id="KAI0092126.1"/>
    </source>
</evidence>
<evidence type="ECO:0000313" key="2">
    <source>
        <dbReference type="Proteomes" id="UP001055072"/>
    </source>
</evidence>
<protein>
    <submittedName>
        <fullName evidence="1">Uncharacterized protein</fullName>
    </submittedName>
</protein>
<reference evidence="1" key="1">
    <citation type="journal article" date="2021" name="Environ. Microbiol.">
        <title>Gene family expansions and transcriptome signatures uncover fungal adaptations to wood decay.</title>
        <authorList>
            <person name="Hage H."/>
            <person name="Miyauchi S."/>
            <person name="Viragh M."/>
            <person name="Drula E."/>
            <person name="Min B."/>
            <person name="Chaduli D."/>
            <person name="Navarro D."/>
            <person name="Favel A."/>
            <person name="Norest M."/>
            <person name="Lesage-Meessen L."/>
            <person name="Balint B."/>
            <person name="Merenyi Z."/>
            <person name="de Eugenio L."/>
            <person name="Morin E."/>
            <person name="Martinez A.T."/>
            <person name="Baldrian P."/>
            <person name="Stursova M."/>
            <person name="Martinez M.J."/>
            <person name="Novotny C."/>
            <person name="Magnuson J.K."/>
            <person name="Spatafora J.W."/>
            <person name="Maurice S."/>
            <person name="Pangilinan J."/>
            <person name="Andreopoulos W."/>
            <person name="LaButti K."/>
            <person name="Hundley H."/>
            <person name="Na H."/>
            <person name="Kuo A."/>
            <person name="Barry K."/>
            <person name="Lipzen A."/>
            <person name="Henrissat B."/>
            <person name="Riley R."/>
            <person name="Ahrendt S."/>
            <person name="Nagy L.G."/>
            <person name="Grigoriev I.V."/>
            <person name="Martin F."/>
            <person name="Rosso M.N."/>
        </authorList>
    </citation>
    <scope>NUCLEOTIDE SEQUENCE</scope>
    <source>
        <strain evidence="1">CBS 384.51</strain>
    </source>
</reference>
<keyword evidence="2" id="KW-1185">Reference proteome</keyword>
<dbReference type="EMBL" id="MU274904">
    <property type="protein sequence ID" value="KAI0092126.1"/>
    <property type="molecule type" value="Genomic_DNA"/>
</dbReference>